<name>A0A7W7SRX6_9ACTN</name>
<dbReference type="Pfam" id="PF07730">
    <property type="entry name" value="HisKA_3"/>
    <property type="match status" value="1"/>
</dbReference>
<dbReference type="RefSeq" id="WP_184534642.1">
    <property type="nucleotide sequence ID" value="NZ_JACHJW010000001.1"/>
</dbReference>
<keyword evidence="9" id="KW-1185">Reference proteome</keyword>
<comment type="caution">
    <text evidence="8">The sequence shown here is derived from an EMBL/GenBank/DDBJ whole genome shotgun (WGS) entry which is preliminary data.</text>
</comment>
<keyword evidence="5" id="KW-0812">Transmembrane</keyword>
<feature type="transmembrane region" description="Helical" evidence="5">
    <location>
        <begin position="110"/>
        <end position="138"/>
    </location>
</feature>
<feature type="transmembrane region" description="Helical" evidence="5">
    <location>
        <begin position="150"/>
        <end position="170"/>
    </location>
</feature>
<gene>
    <name evidence="8" type="ORF">FHR38_002308</name>
</gene>
<evidence type="ECO:0000313" key="9">
    <source>
        <dbReference type="Proteomes" id="UP000578819"/>
    </source>
</evidence>
<evidence type="ECO:0000259" key="7">
    <source>
        <dbReference type="Pfam" id="PF07730"/>
    </source>
</evidence>
<evidence type="ECO:0000256" key="4">
    <source>
        <dbReference type="SAM" id="MobiDB-lite"/>
    </source>
</evidence>
<proteinExistence type="predicted"/>
<evidence type="ECO:0000259" key="6">
    <source>
        <dbReference type="Pfam" id="PF02518"/>
    </source>
</evidence>
<organism evidence="8 9">
    <name type="scientific">Micromonospora polyrhachis</name>
    <dbReference type="NCBI Taxonomy" id="1282883"/>
    <lineage>
        <taxon>Bacteria</taxon>
        <taxon>Bacillati</taxon>
        <taxon>Actinomycetota</taxon>
        <taxon>Actinomycetes</taxon>
        <taxon>Micromonosporales</taxon>
        <taxon>Micromonosporaceae</taxon>
        <taxon>Micromonospora</taxon>
    </lineage>
</organism>
<evidence type="ECO:0000256" key="5">
    <source>
        <dbReference type="SAM" id="Phobius"/>
    </source>
</evidence>
<dbReference type="GO" id="GO:0000155">
    <property type="term" value="F:phosphorelay sensor kinase activity"/>
    <property type="evidence" value="ECO:0007669"/>
    <property type="project" value="InterPro"/>
</dbReference>
<dbReference type="GO" id="GO:0016020">
    <property type="term" value="C:membrane"/>
    <property type="evidence" value="ECO:0007669"/>
    <property type="project" value="InterPro"/>
</dbReference>
<evidence type="ECO:0000256" key="2">
    <source>
        <dbReference type="ARBA" id="ARBA00022777"/>
    </source>
</evidence>
<dbReference type="AlphaFoldDB" id="A0A7W7SRX6"/>
<dbReference type="InterPro" id="IPR011712">
    <property type="entry name" value="Sig_transdc_His_kin_sub3_dim/P"/>
</dbReference>
<dbReference type="EMBL" id="JACHJW010000001">
    <property type="protein sequence ID" value="MBB4958575.1"/>
    <property type="molecule type" value="Genomic_DNA"/>
</dbReference>
<dbReference type="SUPFAM" id="SSF55874">
    <property type="entry name" value="ATPase domain of HSP90 chaperone/DNA topoisomerase II/histidine kinase"/>
    <property type="match status" value="1"/>
</dbReference>
<feature type="region of interest" description="Disordered" evidence="4">
    <location>
        <begin position="327"/>
        <end position="362"/>
    </location>
</feature>
<dbReference type="GO" id="GO:0046983">
    <property type="term" value="F:protein dimerization activity"/>
    <property type="evidence" value="ECO:0007669"/>
    <property type="project" value="InterPro"/>
</dbReference>
<evidence type="ECO:0000256" key="1">
    <source>
        <dbReference type="ARBA" id="ARBA00022679"/>
    </source>
</evidence>
<sequence length="395" mass="41788">MKKRWWPNPNANVDVDKLPELTSGAAFLPWLMLTAGSVADLIRGEVSPPWLGGAGLLAFVTLYVVVAYRAFDPRRSANRTTLILLAAQAAVTYPLALAYGGSWIQLFMPLALACGAVLRGQHLIMALIVLGGSAGVISGERDHDPLAAMINGYGTFISGLVTAAIIGLAATTAELRRTREELARSAVDRERLRFARDLHDLLGHSMSVIVVKAEAVRRLMDRNPAQALAQASDIETVGRQALTEIREAVSGYRESNVAAELDRARSALTTAGVTQDVQLTGPPLAPDAETVLSWVVREATTNIIRHSDATQVAIVLTHDPGRIRLEITDNGTTSPLSSPSPSPSPLSRPTGQPAEISGNGLKGLAERLAEAGGTLVAQAGPCGGFQVVAELPEPL</sequence>
<keyword evidence="1 8" id="KW-0808">Transferase</keyword>
<feature type="domain" description="Histidine kinase/HSP90-like ATPase" evidence="6">
    <location>
        <begin position="291"/>
        <end position="394"/>
    </location>
</feature>
<keyword evidence="3" id="KW-0902">Two-component regulatory system</keyword>
<dbReference type="PANTHER" id="PTHR24421:SF63">
    <property type="entry name" value="SENSOR HISTIDINE KINASE DESK"/>
    <property type="match status" value="1"/>
</dbReference>
<dbReference type="Gene3D" id="1.20.5.1930">
    <property type="match status" value="1"/>
</dbReference>
<protein>
    <submittedName>
        <fullName evidence="8">Two-component system sensor histidine kinase DesK</fullName>
        <ecNumber evidence="8">2.7.13.3</ecNumber>
    </submittedName>
</protein>
<keyword evidence="5" id="KW-0472">Membrane</keyword>
<dbReference type="PANTHER" id="PTHR24421">
    <property type="entry name" value="NITRATE/NITRITE SENSOR PROTEIN NARX-RELATED"/>
    <property type="match status" value="1"/>
</dbReference>
<dbReference type="EC" id="2.7.13.3" evidence="8"/>
<dbReference type="InterPro" id="IPR050482">
    <property type="entry name" value="Sensor_HK_TwoCompSys"/>
</dbReference>
<feature type="transmembrane region" description="Helical" evidence="5">
    <location>
        <begin position="50"/>
        <end position="71"/>
    </location>
</feature>
<dbReference type="Gene3D" id="3.30.565.10">
    <property type="entry name" value="Histidine kinase-like ATPase, C-terminal domain"/>
    <property type="match status" value="1"/>
</dbReference>
<keyword evidence="5" id="KW-1133">Transmembrane helix</keyword>
<dbReference type="InterPro" id="IPR003594">
    <property type="entry name" value="HATPase_dom"/>
</dbReference>
<evidence type="ECO:0000256" key="3">
    <source>
        <dbReference type="ARBA" id="ARBA00023012"/>
    </source>
</evidence>
<dbReference type="InterPro" id="IPR036890">
    <property type="entry name" value="HATPase_C_sf"/>
</dbReference>
<evidence type="ECO:0000313" key="8">
    <source>
        <dbReference type="EMBL" id="MBB4958575.1"/>
    </source>
</evidence>
<feature type="transmembrane region" description="Helical" evidence="5">
    <location>
        <begin position="83"/>
        <end position="104"/>
    </location>
</feature>
<dbReference type="Proteomes" id="UP000578819">
    <property type="component" value="Unassembled WGS sequence"/>
</dbReference>
<feature type="domain" description="Signal transduction histidine kinase subgroup 3 dimerisation and phosphoacceptor" evidence="7">
    <location>
        <begin position="190"/>
        <end position="255"/>
    </location>
</feature>
<keyword evidence="2 8" id="KW-0418">Kinase</keyword>
<reference evidence="8 9" key="1">
    <citation type="submission" date="2020-08" db="EMBL/GenBank/DDBJ databases">
        <title>Sequencing the genomes of 1000 actinobacteria strains.</title>
        <authorList>
            <person name="Klenk H.-P."/>
        </authorList>
    </citation>
    <scope>NUCLEOTIDE SEQUENCE [LARGE SCALE GENOMIC DNA]</scope>
    <source>
        <strain evidence="8 9">DSM 45886</strain>
    </source>
</reference>
<dbReference type="Pfam" id="PF02518">
    <property type="entry name" value="HATPase_c"/>
    <property type="match status" value="1"/>
</dbReference>
<feature type="transmembrane region" description="Helical" evidence="5">
    <location>
        <begin position="21"/>
        <end position="38"/>
    </location>
</feature>
<accession>A0A7W7SRX6</accession>
<dbReference type="CDD" id="cd16917">
    <property type="entry name" value="HATPase_UhpB-NarQ-NarX-like"/>
    <property type="match status" value="1"/>
</dbReference>